<proteinExistence type="inferred from homology"/>
<keyword evidence="10" id="KW-0472">Membrane</keyword>
<evidence type="ECO:0000256" key="9">
    <source>
        <dbReference type="RuleBase" id="RU004016"/>
    </source>
</evidence>
<sequence>MSKLSNINGTNILFFFTIIFFMMSFHQKMNASTKVDIESETAILIDGTTNEILWEKDSEKKMYPASVTKMITAIVAIEEGNLHDVVTTSEDVMDVIGTRVYLLPGEEVSMLKLIQGLMINSGNDAGLAIAEHMDGSEEAFAKRMNRFVREEIGVTNSNFTNPHGLFDEEHYTTAHDLALITQYAMENDTFREIVQTKEMEWIGEGWETTIYNHNRMLWEYEGVTGVKNGFVQRSGFTLSTAVERDDTELIAVTLNAPTSQASYHDMKMLFDYGFDTYKTHTLSEEKQFQDETGQKYELLSDISFVTKQEERIEYEVTSKGMLQVRGEGGRLIKEVQLEPHHKETKVVPLVEQPTEQGFIQWLLQFFPLFVNKLPN</sequence>
<organism evidence="12">
    <name type="scientific">Alkalihalophilus sp. As8PL</name>
    <dbReference type="NCBI Taxonomy" id="3237103"/>
    <lineage>
        <taxon>Bacteria</taxon>
        <taxon>Bacillati</taxon>
        <taxon>Bacillota</taxon>
        <taxon>Bacilli</taxon>
        <taxon>Bacillales</taxon>
        <taxon>Bacillaceae</taxon>
        <taxon>Alkalihalophilus</taxon>
    </lineage>
</organism>
<dbReference type="GO" id="GO:0006508">
    <property type="term" value="P:proteolysis"/>
    <property type="evidence" value="ECO:0007669"/>
    <property type="project" value="InterPro"/>
</dbReference>
<dbReference type="PANTHER" id="PTHR21581">
    <property type="entry name" value="D-ALANYL-D-ALANINE CARBOXYPEPTIDASE"/>
    <property type="match status" value="1"/>
</dbReference>
<feature type="active site" description="Proton acceptor" evidence="7">
    <location>
        <position position="69"/>
    </location>
</feature>
<keyword evidence="4" id="KW-0133">Cell shape</keyword>
<evidence type="ECO:0000256" key="8">
    <source>
        <dbReference type="PIRSR" id="PIRSR618044-2"/>
    </source>
</evidence>
<dbReference type="EMBL" id="CP162551">
    <property type="protein sequence ID" value="XDI36316.1"/>
    <property type="molecule type" value="Genomic_DNA"/>
</dbReference>
<evidence type="ECO:0000256" key="4">
    <source>
        <dbReference type="ARBA" id="ARBA00022960"/>
    </source>
</evidence>
<keyword evidence="12" id="KW-0121">Carboxypeptidase</keyword>
<dbReference type="GO" id="GO:0009002">
    <property type="term" value="F:serine-type D-Ala-D-Ala carboxypeptidase activity"/>
    <property type="evidence" value="ECO:0007669"/>
    <property type="project" value="InterPro"/>
</dbReference>
<evidence type="ECO:0000313" key="12">
    <source>
        <dbReference type="EMBL" id="XDI36316.1"/>
    </source>
</evidence>
<evidence type="ECO:0000256" key="6">
    <source>
        <dbReference type="ARBA" id="ARBA00023316"/>
    </source>
</evidence>
<dbReference type="InterPro" id="IPR018044">
    <property type="entry name" value="Peptidase_S11"/>
</dbReference>
<evidence type="ECO:0000256" key="7">
    <source>
        <dbReference type="PIRSR" id="PIRSR618044-1"/>
    </source>
</evidence>
<dbReference type="InterPro" id="IPR001967">
    <property type="entry name" value="Peptidase_S11_N"/>
</dbReference>
<protein>
    <submittedName>
        <fullName evidence="12">D-alanyl-D-alanine carboxypeptidase family protein</fullName>
        <ecNumber evidence="12">3.4.-.-</ecNumber>
    </submittedName>
</protein>
<dbReference type="InterPro" id="IPR012338">
    <property type="entry name" value="Beta-lactam/transpept-like"/>
</dbReference>
<keyword evidence="5" id="KW-0573">Peptidoglycan synthesis</keyword>
<name>A0AB39BSI0_9BACI</name>
<dbReference type="SUPFAM" id="SSF56601">
    <property type="entry name" value="beta-lactamase/transpeptidase-like"/>
    <property type="match status" value="1"/>
</dbReference>
<evidence type="ECO:0000256" key="10">
    <source>
        <dbReference type="SAM" id="Phobius"/>
    </source>
</evidence>
<dbReference type="Pfam" id="PF00768">
    <property type="entry name" value="Peptidase_S11"/>
    <property type="match status" value="1"/>
</dbReference>
<comment type="similarity">
    <text evidence="1 9">Belongs to the peptidase S11 family.</text>
</comment>
<dbReference type="GO" id="GO:0009252">
    <property type="term" value="P:peptidoglycan biosynthetic process"/>
    <property type="evidence" value="ECO:0007669"/>
    <property type="project" value="UniProtKB-KW"/>
</dbReference>
<keyword evidence="12" id="KW-0645">Protease</keyword>
<dbReference type="GO" id="GO:0008360">
    <property type="term" value="P:regulation of cell shape"/>
    <property type="evidence" value="ECO:0007669"/>
    <property type="project" value="UniProtKB-KW"/>
</dbReference>
<evidence type="ECO:0000259" key="11">
    <source>
        <dbReference type="Pfam" id="PF00768"/>
    </source>
</evidence>
<keyword evidence="3 12" id="KW-0378">Hydrolase</keyword>
<dbReference type="Gene3D" id="3.40.710.10">
    <property type="entry name" value="DD-peptidase/beta-lactamase superfamily"/>
    <property type="match status" value="1"/>
</dbReference>
<dbReference type="GO" id="GO:0071555">
    <property type="term" value="P:cell wall organization"/>
    <property type="evidence" value="ECO:0007669"/>
    <property type="project" value="UniProtKB-KW"/>
</dbReference>
<feature type="transmembrane region" description="Helical" evidence="10">
    <location>
        <begin position="6"/>
        <end position="25"/>
    </location>
</feature>
<evidence type="ECO:0000256" key="5">
    <source>
        <dbReference type="ARBA" id="ARBA00022984"/>
    </source>
</evidence>
<reference evidence="12" key="1">
    <citation type="submission" date="2024-07" db="EMBL/GenBank/DDBJ databases">
        <title>Identification and characteristics of an arsenic-resistant bacterial isolate, which belongs to a novel species.</title>
        <authorList>
            <person name="Juszczyk A."/>
            <person name="Kowalczyk A."/>
            <person name="Was K."/>
            <person name="Kosowicz W."/>
            <person name="Budzyn A."/>
            <person name="Latowski D."/>
        </authorList>
    </citation>
    <scope>NUCLEOTIDE SEQUENCE</scope>
    <source>
        <strain evidence="12">As8PL</strain>
    </source>
</reference>
<keyword evidence="10" id="KW-1133">Transmembrane helix</keyword>
<keyword evidence="2" id="KW-0732">Signal</keyword>
<feature type="active site" evidence="7">
    <location>
        <position position="121"/>
    </location>
</feature>
<keyword evidence="6" id="KW-0961">Cell wall biogenesis/degradation</keyword>
<dbReference type="AlphaFoldDB" id="A0AB39BSI0"/>
<feature type="active site" description="Acyl-ester intermediate" evidence="7">
    <location>
        <position position="66"/>
    </location>
</feature>
<feature type="binding site" evidence="8">
    <location>
        <position position="227"/>
    </location>
    <ligand>
        <name>substrate</name>
    </ligand>
</feature>
<gene>
    <name evidence="12" type="ORF">AB3N04_16665</name>
</gene>
<feature type="domain" description="Peptidase S11 D-alanyl-D-alanine carboxypeptidase A N-terminal" evidence="11">
    <location>
        <begin position="31"/>
        <end position="258"/>
    </location>
</feature>
<dbReference type="PRINTS" id="PR00725">
    <property type="entry name" value="DADACBPTASE1"/>
</dbReference>
<evidence type="ECO:0000256" key="2">
    <source>
        <dbReference type="ARBA" id="ARBA00022729"/>
    </source>
</evidence>
<evidence type="ECO:0000256" key="1">
    <source>
        <dbReference type="ARBA" id="ARBA00007164"/>
    </source>
</evidence>
<evidence type="ECO:0000256" key="3">
    <source>
        <dbReference type="ARBA" id="ARBA00022801"/>
    </source>
</evidence>
<accession>A0AB39BSI0</accession>
<keyword evidence="10" id="KW-0812">Transmembrane</keyword>
<dbReference type="EC" id="3.4.-.-" evidence="12"/>
<dbReference type="PANTHER" id="PTHR21581:SF6">
    <property type="entry name" value="TRAFFICKING PROTEIN PARTICLE COMPLEX SUBUNIT 12"/>
    <property type="match status" value="1"/>
</dbReference>
<dbReference type="RefSeq" id="WP_368503777.1">
    <property type="nucleotide sequence ID" value="NZ_CP162551.1"/>
</dbReference>